<dbReference type="InterPro" id="IPR003789">
    <property type="entry name" value="Asn/Gln_tRNA_amidoTrase-B-like"/>
</dbReference>
<dbReference type="InterPro" id="IPR019004">
    <property type="entry name" value="YqeY/Aim41"/>
</dbReference>
<dbReference type="PANTHER" id="PTHR28055">
    <property type="entry name" value="ALTERED INHERITANCE OF MITOCHONDRIA PROTEIN 41, MITOCHONDRIAL"/>
    <property type="match status" value="1"/>
</dbReference>
<protein>
    <recommendedName>
        <fullName evidence="1">Altered inheritance of mitochondria protein 41</fullName>
    </recommendedName>
</protein>
<reference evidence="2 3" key="1">
    <citation type="journal article" date="2016" name="Nat. Commun.">
        <title>Ectomycorrhizal ecology is imprinted in the genome of the dominant symbiotic fungus Cenococcum geophilum.</title>
        <authorList>
            <consortium name="DOE Joint Genome Institute"/>
            <person name="Peter M."/>
            <person name="Kohler A."/>
            <person name="Ohm R.A."/>
            <person name="Kuo A."/>
            <person name="Krutzmann J."/>
            <person name="Morin E."/>
            <person name="Arend M."/>
            <person name="Barry K.W."/>
            <person name="Binder M."/>
            <person name="Choi C."/>
            <person name="Clum A."/>
            <person name="Copeland A."/>
            <person name="Grisel N."/>
            <person name="Haridas S."/>
            <person name="Kipfer T."/>
            <person name="LaButti K."/>
            <person name="Lindquist E."/>
            <person name="Lipzen A."/>
            <person name="Maire R."/>
            <person name="Meier B."/>
            <person name="Mihaltcheva S."/>
            <person name="Molinier V."/>
            <person name="Murat C."/>
            <person name="Poggeler S."/>
            <person name="Quandt C.A."/>
            <person name="Sperisen C."/>
            <person name="Tritt A."/>
            <person name="Tisserant E."/>
            <person name="Crous P.W."/>
            <person name="Henrissat B."/>
            <person name="Nehls U."/>
            <person name="Egli S."/>
            <person name="Spatafora J.W."/>
            <person name="Grigoriev I.V."/>
            <person name="Martin F.M."/>
        </authorList>
    </citation>
    <scope>NUCLEOTIDE SEQUENCE [LARGE SCALE GENOMIC DNA]</scope>
    <source>
        <strain evidence="2 3">CBS 459.81</strain>
    </source>
</reference>
<keyword evidence="3" id="KW-1185">Reference proteome</keyword>
<dbReference type="Proteomes" id="UP000250266">
    <property type="component" value="Unassembled WGS sequence"/>
</dbReference>
<accession>A0A8E2E8N8</accession>
<dbReference type="GO" id="GO:0005739">
    <property type="term" value="C:mitochondrion"/>
    <property type="evidence" value="ECO:0007669"/>
    <property type="project" value="UniProtKB-SubCell"/>
</dbReference>
<dbReference type="SUPFAM" id="SSF89095">
    <property type="entry name" value="GatB/YqeY motif"/>
    <property type="match status" value="1"/>
</dbReference>
<dbReference type="PANTHER" id="PTHR28055:SF1">
    <property type="entry name" value="ALTERED INHERITANCE OF MITOCHONDRIA PROTEIN 41, MITOCHONDRIAL"/>
    <property type="match status" value="1"/>
</dbReference>
<name>A0A8E2E8N8_9PEZI</name>
<comment type="similarity">
    <text evidence="1">Belongs to the AIM41 family.</text>
</comment>
<gene>
    <name evidence="1" type="primary">AIM41</name>
    <name evidence="2" type="ORF">K432DRAFT_443983</name>
</gene>
<dbReference type="Gene3D" id="1.10.1510.10">
    <property type="entry name" value="Uncharacterised protein YqeY/AIM41 PF09424, N-terminal domain"/>
    <property type="match status" value="1"/>
</dbReference>
<dbReference type="Pfam" id="PF09424">
    <property type="entry name" value="YqeY"/>
    <property type="match status" value="1"/>
</dbReference>
<evidence type="ECO:0000313" key="3">
    <source>
        <dbReference type="Proteomes" id="UP000250266"/>
    </source>
</evidence>
<dbReference type="InterPro" id="IPR042184">
    <property type="entry name" value="YqeY/Aim41_N"/>
</dbReference>
<dbReference type="EMBL" id="KV745011">
    <property type="protein sequence ID" value="OCK79320.1"/>
    <property type="molecule type" value="Genomic_DNA"/>
</dbReference>
<comment type="subcellular location">
    <subcellularLocation>
        <location evidence="1">Mitochondrion</location>
    </subcellularLocation>
</comment>
<evidence type="ECO:0000313" key="2">
    <source>
        <dbReference type="EMBL" id="OCK79320.1"/>
    </source>
</evidence>
<dbReference type="GO" id="GO:0016884">
    <property type="term" value="F:carbon-nitrogen ligase activity, with glutamine as amido-N-donor"/>
    <property type="evidence" value="ECO:0007669"/>
    <property type="project" value="UniProtKB-UniRule"/>
</dbReference>
<dbReference type="AlphaFoldDB" id="A0A8E2E8N8"/>
<organism evidence="2 3">
    <name type="scientific">Lepidopterella palustris CBS 459.81</name>
    <dbReference type="NCBI Taxonomy" id="1314670"/>
    <lineage>
        <taxon>Eukaryota</taxon>
        <taxon>Fungi</taxon>
        <taxon>Dikarya</taxon>
        <taxon>Ascomycota</taxon>
        <taxon>Pezizomycotina</taxon>
        <taxon>Dothideomycetes</taxon>
        <taxon>Pleosporomycetidae</taxon>
        <taxon>Mytilinidiales</taxon>
        <taxon>Argynnaceae</taxon>
        <taxon>Lepidopterella</taxon>
    </lineage>
</organism>
<dbReference type="OrthoDB" id="538640at2759"/>
<sequence length="195" mass="21444">MASFRNPFLRLPSHTHPTLSPLRLCHCRRITTTPFLQAPPPVLSRLRDDLKIAMRAKDAVRLSVLRNLLSEITNASKTNSPITTDLRLLNLLRQRIASSRTAASEFRDAGRNDVAEKEEAQISVMEEYAGGVETVGEEEVRAVVRGVVEEMRGGGGKVDLGAVLRKVTGEGGALDGRPVEKKEVVKIVKELLEVL</sequence>
<keyword evidence="1" id="KW-0496">Mitochondrion</keyword>
<proteinExistence type="inferred from homology"/>
<evidence type="ECO:0000256" key="1">
    <source>
        <dbReference type="RuleBase" id="RU365099"/>
    </source>
</evidence>